<protein>
    <recommendedName>
        <fullName evidence="7">tRNA (guanosine(18)-2'-O)-methyltransferase</fullName>
        <ecNumber evidence="7">2.1.1.34</ecNumber>
    </recommendedName>
    <alternativeName>
        <fullName evidence="7">tRNA [Gm18] methyltransferase</fullName>
    </alternativeName>
</protein>
<evidence type="ECO:0000313" key="10">
    <source>
        <dbReference type="Proteomes" id="UP000652681"/>
    </source>
</evidence>
<dbReference type="Proteomes" id="UP000652681">
    <property type="component" value="Unassembled WGS sequence"/>
</dbReference>
<dbReference type="CDD" id="cd18092">
    <property type="entry name" value="SpoU-like_TrmH"/>
    <property type="match status" value="1"/>
</dbReference>
<proteinExistence type="inferred from homology"/>
<keyword evidence="4 7" id="KW-0949">S-adenosyl-L-methionine</keyword>
<keyword evidence="2 7" id="KW-0489">Methyltransferase</keyword>
<accession>A0A8J6PDX8</accession>
<evidence type="ECO:0000259" key="8">
    <source>
        <dbReference type="Pfam" id="PF00588"/>
    </source>
</evidence>
<dbReference type="InterPro" id="IPR001537">
    <property type="entry name" value="SpoU_MeTrfase"/>
</dbReference>
<dbReference type="PANTHER" id="PTHR43453">
    <property type="entry name" value="RRNA METHYLASE-LIKE"/>
    <property type="match status" value="1"/>
</dbReference>
<keyword evidence="10" id="KW-1185">Reference proteome</keyword>
<dbReference type="InterPro" id="IPR029028">
    <property type="entry name" value="Alpha/beta_knot_MTases"/>
</dbReference>
<evidence type="ECO:0000256" key="5">
    <source>
        <dbReference type="ARBA" id="ARBA00022694"/>
    </source>
</evidence>
<evidence type="ECO:0000256" key="7">
    <source>
        <dbReference type="HAMAP-Rule" id="MF_02060"/>
    </source>
</evidence>
<reference evidence="9" key="1">
    <citation type="submission" date="2020-09" db="EMBL/GenBank/DDBJ databases">
        <title>Taishania pollutisoli gen. nov., sp. nov., Isolated from Tetrabromobisphenol A-Contaminated Soil.</title>
        <authorList>
            <person name="Chen Q."/>
        </authorList>
    </citation>
    <scope>NUCLEOTIDE SEQUENCE</scope>
    <source>
        <strain evidence="9">CZZ-1</strain>
    </source>
</reference>
<dbReference type="SUPFAM" id="SSF75217">
    <property type="entry name" value="alpha/beta knot"/>
    <property type="match status" value="1"/>
</dbReference>
<evidence type="ECO:0000256" key="1">
    <source>
        <dbReference type="ARBA" id="ARBA00022555"/>
    </source>
</evidence>
<dbReference type="EMBL" id="JACVEL010000002">
    <property type="protein sequence ID" value="MBC9811855.1"/>
    <property type="molecule type" value="Genomic_DNA"/>
</dbReference>
<keyword evidence="6 7" id="KW-0694">RNA-binding</keyword>
<dbReference type="HAMAP" id="MF_02060">
    <property type="entry name" value="tRNA_methyltr_TrmH"/>
    <property type="match status" value="1"/>
</dbReference>
<evidence type="ECO:0000256" key="3">
    <source>
        <dbReference type="ARBA" id="ARBA00022679"/>
    </source>
</evidence>
<comment type="caution">
    <text evidence="9">The sequence shown here is derived from an EMBL/GenBank/DDBJ whole genome shotgun (WGS) entry which is preliminary data.</text>
</comment>
<comment type="similarity">
    <text evidence="7">Belongs to the class IV-like SAM-binding methyltransferase superfamily. RNA methyltransferase TrmH family.</text>
</comment>
<dbReference type="Gene3D" id="3.40.1280.10">
    <property type="match status" value="1"/>
</dbReference>
<dbReference type="GO" id="GO:0000049">
    <property type="term" value="F:tRNA binding"/>
    <property type="evidence" value="ECO:0007669"/>
    <property type="project" value="UniProtKB-UniRule"/>
</dbReference>
<dbReference type="InterPro" id="IPR029026">
    <property type="entry name" value="tRNA_m1G_MTases_N"/>
</dbReference>
<dbReference type="Pfam" id="PF00588">
    <property type="entry name" value="SpoU_methylase"/>
    <property type="match status" value="1"/>
</dbReference>
<evidence type="ECO:0000256" key="4">
    <source>
        <dbReference type="ARBA" id="ARBA00022691"/>
    </source>
</evidence>
<sequence length="228" mass="26053">MKTFDEIVLEQLYGMITPSKVEMFERLAPMKSDYLTVVLENIYQEHNASAVLRTCESFGVQSLHIIEKDCKYQVQRDIARGAGRWVDMYNYNDENPTITCLQQLKSKGYRILATTPHENDCTIDTVSIDKPMALVFGTEGDGISQDVIGLADEFVKIPMYGFTESFNISVSAAISMYALRSRLEKSDINWKMTPEELVKLKINWCTRIIPHGNKVVPEVIKRLKVIFL</sequence>
<evidence type="ECO:0000256" key="6">
    <source>
        <dbReference type="ARBA" id="ARBA00022884"/>
    </source>
</evidence>
<feature type="binding site" evidence="7">
    <location>
        <position position="114"/>
    </location>
    <ligand>
        <name>S-adenosyl-L-methionine</name>
        <dbReference type="ChEBI" id="CHEBI:59789"/>
    </ligand>
</feature>
<gene>
    <name evidence="7" type="primary">trmH</name>
    <name evidence="9" type="ORF">H9Y05_05130</name>
</gene>
<keyword evidence="5 7" id="KW-0819">tRNA processing</keyword>
<keyword evidence="3 7" id="KW-0808">Transferase</keyword>
<feature type="domain" description="tRNA/rRNA methyltransferase SpoU type" evidence="8">
    <location>
        <begin position="35"/>
        <end position="177"/>
    </location>
</feature>
<dbReference type="RefSeq" id="WP_216713673.1">
    <property type="nucleotide sequence ID" value="NZ_JACVEL010000002.1"/>
</dbReference>
<dbReference type="EC" id="2.1.1.34" evidence="7"/>
<comment type="catalytic activity">
    <reaction evidence="7">
        <text>guanosine(18) in tRNA + S-adenosyl-L-methionine = 2'-O-methylguanosine(18) in tRNA + S-adenosyl-L-homocysteine + H(+)</text>
        <dbReference type="Rhea" id="RHEA:20077"/>
        <dbReference type="Rhea" id="RHEA-COMP:10190"/>
        <dbReference type="Rhea" id="RHEA-COMP:10192"/>
        <dbReference type="ChEBI" id="CHEBI:15378"/>
        <dbReference type="ChEBI" id="CHEBI:57856"/>
        <dbReference type="ChEBI" id="CHEBI:59789"/>
        <dbReference type="ChEBI" id="CHEBI:74269"/>
        <dbReference type="ChEBI" id="CHEBI:74445"/>
        <dbReference type="EC" id="2.1.1.34"/>
    </reaction>
</comment>
<evidence type="ECO:0000256" key="2">
    <source>
        <dbReference type="ARBA" id="ARBA00022603"/>
    </source>
</evidence>
<dbReference type="InterPro" id="IPR033671">
    <property type="entry name" value="TrmH"/>
</dbReference>
<name>A0A8J6PDX8_9FLAO</name>
<dbReference type="AlphaFoldDB" id="A0A8J6PDX8"/>
<dbReference type="GO" id="GO:0002938">
    <property type="term" value="P:tRNA guanine ribose methylation"/>
    <property type="evidence" value="ECO:0007669"/>
    <property type="project" value="UniProtKB-UniRule"/>
</dbReference>
<dbReference type="GO" id="GO:0141100">
    <property type="term" value="F:tRNA (guanine(18)-2'-O)-methyltransferase activity"/>
    <property type="evidence" value="ECO:0007669"/>
    <property type="project" value="UniProtKB-UniRule"/>
</dbReference>
<evidence type="ECO:0000313" key="9">
    <source>
        <dbReference type="EMBL" id="MBC9811855.1"/>
    </source>
</evidence>
<comment type="caution">
    <text evidence="7">Lacks conserved residue(s) required for the propagation of feature annotation.</text>
</comment>
<organism evidence="9 10">
    <name type="scientific">Taishania pollutisoli</name>
    <dbReference type="NCBI Taxonomy" id="2766479"/>
    <lineage>
        <taxon>Bacteria</taxon>
        <taxon>Pseudomonadati</taxon>
        <taxon>Bacteroidota</taxon>
        <taxon>Flavobacteriia</taxon>
        <taxon>Flavobacteriales</taxon>
        <taxon>Crocinitomicaceae</taxon>
        <taxon>Taishania</taxon>
    </lineage>
</organism>
<comment type="function">
    <text evidence="7">Catalyzes the 2'-O methylation of guanosine at position 18 in tRNA.</text>
</comment>
<feature type="binding site" evidence="7">
    <location>
        <position position="157"/>
    </location>
    <ligand>
        <name>S-adenosyl-L-methionine</name>
        <dbReference type="ChEBI" id="CHEBI:59789"/>
    </ligand>
</feature>
<dbReference type="PANTHER" id="PTHR43453:SF1">
    <property type="entry name" value="TRNA_RRNA METHYLTRANSFERASE SPOU TYPE DOMAIN-CONTAINING PROTEIN"/>
    <property type="match status" value="1"/>
</dbReference>
<keyword evidence="1 7" id="KW-0820">tRNA-binding</keyword>